<dbReference type="Proteomes" id="UP000007161">
    <property type="component" value="Chromosome"/>
</dbReference>
<reference evidence="5 6" key="1">
    <citation type="journal article" date="2012" name="J. Bacteriol.">
        <title>Complete Genome Sequence of the Thermophilic, Piezophilic, Heterotrophic Bacterium Marinitoga piezophila KA3.</title>
        <authorList>
            <person name="Lucas S."/>
            <person name="Han J."/>
            <person name="Lapidus A."/>
            <person name="Cheng J.F."/>
            <person name="Goodwin L.A."/>
            <person name="Pitluck S."/>
            <person name="Peters L."/>
            <person name="Mikhailova N."/>
            <person name="Teshima H."/>
            <person name="Detter J.C."/>
            <person name="Han C."/>
            <person name="Tapia R."/>
            <person name="Land M."/>
            <person name="Hauser L."/>
            <person name="Kyrpides N.C."/>
            <person name="Ivanova N."/>
            <person name="Pagani I."/>
            <person name="Vannier P."/>
            <person name="Oger P."/>
            <person name="Bartlett D.H."/>
            <person name="Noll K.M."/>
            <person name="Woyke T."/>
            <person name="Jebbar M."/>
        </authorList>
    </citation>
    <scope>NUCLEOTIDE SEQUENCE [LARGE SCALE GENOMIC DNA]</scope>
    <source>
        <strain evidence="6">DSM 14283 / JCM 11233 / KA3</strain>
    </source>
</reference>
<dbReference type="SUPFAM" id="SSF111283">
    <property type="entry name" value="Putative modulator of DNA gyrase, PmbA/TldD"/>
    <property type="match status" value="1"/>
</dbReference>
<comment type="similarity">
    <text evidence="1">Belongs to the peptidase U62 family.</text>
</comment>
<dbReference type="eggNOG" id="COG0312">
    <property type="taxonomic scope" value="Bacteria"/>
</dbReference>
<feature type="domain" description="Metalloprotease TldD/E central" evidence="4">
    <location>
        <begin position="111"/>
        <end position="212"/>
    </location>
</feature>
<dbReference type="PANTHER" id="PTHR43421:SF1">
    <property type="entry name" value="METALLOPROTEASE PMBA"/>
    <property type="match status" value="1"/>
</dbReference>
<keyword evidence="6" id="KW-1185">Reference proteome</keyword>
<dbReference type="Pfam" id="PF01523">
    <property type="entry name" value="PmbA_TldD_1st"/>
    <property type="match status" value="1"/>
</dbReference>
<dbReference type="RefSeq" id="WP_014296518.1">
    <property type="nucleotide sequence ID" value="NC_016751.1"/>
</dbReference>
<dbReference type="KEGG" id="mpz:Marpi_1034"/>
<protein>
    <submittedName>
        <fullName evidence="5">Putative Zn-dependent protease-like protein</fullName>
    </submittedName>
</protein>
<gene>
    <name evidence="5" type="ordered locus">Marpi_1034</name>
</gene>
<evidence type="ECO:0000259" key="2">
    <source>
        <dbReference type="Pfam" id="PF01523"/>
    </source>
</evidence>
<keyword evidence="5" id="KW-0645">Protease</keyword>
<sequence length="438" mass="47946">MTFNEFKDKAFKLAKEKGFEAQISYNGTYEFSLRLGNGELDEYKDANSNSISLTVLKDGKIGTASTTIFDTPEKLVEEAITNYEIIDSEEENLFYDGSGKYPEFESYYGEFEKLSVKEKLDRLYKMSETAGKDERIVMVPMAMFAHQTSEIIIANTLGLEKSYKGDGGYAYASVVAKDESPRSGFWFGIAPKPEKLDLEAIGKRAAEEAIAKIGSKSVKSGKYRVIIRSDEFTSLLATMLIPMISAENAQKNMSPLKEKLGEKIGSDIVNIKDIPYYEGSLNNAPFDSEGVPTQEKTILENGVFKTFLYNLKTAKKEGKESTGNALGRGIAPVNMYFEPGKKNFDELVETLGDGIIITSLEGLHSGANPISGEFSLGAQGLKVENGKIVSGVEQITISGNFLDVLSKIEEAGNDMWISFSSTIAPSVIISEIDIAGNA</sequence>
<dbReference type="Pfam" id="PF19290">
    <property type="entry name" value="PmbA_TldD_2nd"/>
    <property type="match status" value="1"/>
</dbReference>
<dbReference type="OrthoDB" id="9803618at2"/>
<feature type="domain" description="Metalloprotease TldD/E N-terminal" evidence="2">
    <location>
        <begin position="21"/>
        <end position="81"/>
    </location>
</feature>
<evidence type="ECO:0000313" key="5">
    <source>
        <dbReference type="EMBL" id="AEX85446.1"/>
    </source>
</evidence>
<accession>H2J7V5</accession>
<dbReference type="GO" id="GO:0005829">
    <property type="term" value="C:cytosol"/>
    <property type="evidence" value="ECO:0007669"/>
    <property type="project" value="TreeGrafter"/>
</dbReference>
<name>H2J7V5_MARPK</name>
<dbReference type="InterPro" id="IPR045569">
    <property type="entry name" value="Metalloprtase-TldD/E_C"/>
</dbReference>
<dbReference type="InterPro" id="IPR036059">
    <property type="entry name" value="TldD/PmbA_sf"/>
</dbReference>
<organism evidence="5 6">
    <name type="scientific">Marinitoga piezophila (strain DSM 14283 / JCM 11233 / KA3)</name>
    <dbReference type="NCBI Taxonomy" id="443254"/>
    <lineage>
        <taxon>Bacteria</taxon>
        <taxon>Thermotogati</taxon>
        <taxon>Thermotogota</taxon>
        <taxon>Thermotogae</taxon>
        <taxon>Petrotogales</taxon>
        <taxon>Petrotogaceae</taxon>
        <taxon>Marinitoga</taxon>
    </lineage>
</organism>
<evidence type="ECO:0000256" key="1">
    <source>
        <dbReference type="ARBA" id="ARBA00005836"/>
    </source>
</evidence>
<dbReference type="GO" id="GO:0006508">
    <property type="term" value="P:proteolysis"/>
    <property type="evidence" value="ECO:0007669"/>
    <property type="project" value="UniProtKB-KW"/>
</dbReference>
<dbReference type="InterPro" id="IPR035068">
    <property type="entry name" value="TldD/PmbA_N"/>
</dbReference>
<evidence type="ECO:0000259" key="4">
    <source>
        <dbReference type="Pfam" id="PF19290"/>
    </source>
</evidence>
<dbReference type="PANTHER" id="PTHR43421">
    <property type="entry name" value="METALLOPROTEASE PMBA"/>
    <property type="match status" value="1"/>
</dbReference>
<dbReference type="EMBL" id="CP003257">
    <property type="protein sequence ID" value="AEX85446.1"/>
    <property type="molecule type" value="Genomic_DNA"/>
</dbReference>
<proteinExistence type="inferred from homology"/>
<dbReference type="GO" id="GO:0008237">
    <property type="term" value="F:metallopeptidase activity"/>
    <property type="evidence" value="ECO:0007669"/>
    <property type="project" value="InterPro"/>
</dbReference>
<dbReference type="Gene3D" id="3.30.2290.10">
    <property type="entry name" value="PmbA/TldD superfamily"/>
    <property type="match status" value="1"/>
</dbReference>
<dbReference type="HOGENOM" id="CLU_026425_4_0_0"/>
<dbReference type="Pfam" id="PF19289">
    <property type="entry name" value="PmbA_TldD_3rd"/>
    <property type="match status" value="1"/>
</dbReference>
<evidence type="ECO:0000313" key="6">
    <source>
        <dbReference type="Proteomes" id="UP000007161"/>
    </source>
</evidence>
<keyword evidence="5" id="KW-0378">Hydrolase</keyword>
<feature type="domain" description="Metalloprotease TldD/E C-terminal" evidence="3">
    <location>
        <begin position="220"/>
        <end position="436"/>
    </location>
</feature>
<dbReference type="InterPro" id="IPR002510">
    <property type="entry name" value="Metalloprtase-TldD/E_N"/>
</dbReference>
<reference evidence="6" key="2">
    <citation type="submission" date="2012-01" db="EMBL/GenBank/DDBJ databases">
        <title>Complete sequence of chromosome of Marinitoga piezophila KA3.</title>
        <authorList>
            <person name="Lucas S."/>
            <person name="Han J."/>
            <person name="Lapidus A."/>
            <person name="Cheng J.-F."/>
            <person name="Goodwin L."/>
            <person name="Pitluck S."/>
            <person name="Peters L."/>
            <person name="Mikhailova N."/>
            <person name="Teshima H."/>
            <person name="Detter J.C."/>
            <person name="Han C."/>
            <person name="Tapia R."/>
            <person name="Land M."/>
            <person name="Hauser L."/>
            <person name="Kyrpides N."/>
            <person name="Ivanova N."/>
            <person name="Pagani I."/>
            <person name="Jebbar M."/>
            <person name="Vannier P."/>
            <person name="Oger P."/>
            <person name="Cario A."/>
            <person name="Bartlett D."/>
            <person name="Noll K.M."/>
            <person name="Woyke T."/>
        </authorList>
    </citation>
    <scope>NUCLEOTIDE SEQUENCE [LARGE SCALE GENOMIC DNA]</scope>
    <source>
        <strain evidence="6">DSM 14283 / JCM 11233 / KA3</strain>
    </source>
</reference>
<dbReference type="InterPro" id="IPR045570">
    <property type="entry name" value="Metalloprtase-TldD/E_cen_dom"/>
</dbReference>
<evidence type="ECO:0000259" key="3">
    <source>
        <dbReference type="Pfam" id="PF19289"/>
    </source>
</evidence>
<dbReference type="AlphaFoldDB" id="H2J7V5"/>
<dbReference type="STRING" id="443254.Marpi_1034"/>
<dbReference type="InterPro" id="IPR047657">
    <property type="entry name" value="PmbA"/>
</dbReference>